<feature type="region of interest" description="Disordered" evidence="4">
    <location>
        <begin position="1"/>
        <end position="116"/>
    </location>
</feature>
<dbReference type="InterPro" id="IPR000547">
    <property type="entry name" value="Clathrin_H-chain/VPS_repeat"/>
</dbReference>
<evidence type="ECO:0000313" key="6">
    <source>
        <dbReference type="EMBL" id="PKS04962.1"/>
    </source>
</evidence>
<protein>
    <recommendedName>
        <fullName evidence="5">Vps41 beta-propeller domain-containing protein</fullName>
    </recommendedName>
</protein>
<feature type="domain" description="Vps41 beta-propeller" evidence="5">
    <location>
        <begin position="240"/>
        <end position="372"/>
    </location>
</feature>
<reference evidence="6 7" key="1">
    <citation type="journal article" date="2017" name="G3 (Bethesda)">
        <title>First Draft Genome Sequence of the Pathogenic Fungus Lomentospora prolificans (Formerly Scedosporium prolificans).</title>
        <authorList>
            <person name="Luo R."/>
            <person name="Zimin A."/>
            <person name="Workman R."/>
            <person name="Fan Y."/>
            <person name="Pertea G."/>
            <person name="Grossman N."/>
            <person name="Wear M.P."/>
            <person name="Jia B."/>
            <person name="Miller H."/>
            <person name="Casadevall A."/>
            <person name="Timp W."/>
            <person name="Zhang S.X."/>
            <person name="Salzberg S.L."/>
        </authorList>
    </citation>
    <scope>NUCLEOTIDE SEQUENCE [LARGE SCALE GENOMIC DNA]</scope>
    <source>
        <strain evidence="6 7">JHH-5317</strain>
    </source>
</reference>
<keyword evidence="2" id="KW-0653">Protein transport</keyword>
<dbReference type="Gene3D" id="1.25.40.10">
    <property type="entry name" value="Tetratricopeptide repeat domain"/>
    <property type="match status" value="1"/>
</dbReference>
<dbReference type="Gene3D" id="2.130.10.10">
    <property type="entry name" value="YVTN repeat-like/Quinoprotein amine dehydrogenase"/>
    <property type="match status" value="1"/>
</dbReference>
<dbReference type="InterPro" id="IPR045111">
    <property type="entry name" value="Vps41/Vps8"/>
</dbReference>
<dbReference type="GO" id="GO:0006623">
    <property type="term" value="P:protein targeting to vacuole"/>
    <property type="evidence" value="ECO:0007669"/>
    <property type="project" value="InterPro"/>
</dbReference>
<dbReference type="Proteomes" id="UP000233524">
    <property type="component" value="Unassembled WGS sequence"/>
</dbReference>
<feature type="region of interest" description="Disordered" evidence="4">
    <location>
        <begin position="642"/>
        <end position="670"/>
    </location>
</feature>
<sequence>MTGDSADPKDSSPTRPDPQPDDETNNTTTDGSSKLPDNKATASTTEDGGEGVAMISKRESVTEESNLEALESKRGEDITNPRGSEHDDGGDEAETEEEEDEDGEEEDDDEDEDEDEEPILKYARLTQHLRAVYRNGDATSSSFVAGDKMIVGTHNGNINVIQLPLFQSLRVYHAHSASVTSISISPYPPPLPSATPEGPSLRGRDSPRPESRSIEATAGPAASRRPREAQPVPNTPSNNIYIATSSMDGNVCIQSLTDMKDVQLRSFARPVQAVALSPDYKSDRMYLSGGLAGNLILTIGGQPGRSVSTTIGTAAATASGWLGSMGIGNNTGKDTVLHSGEGTISTIKWSLSGKYVVWLNEHGIKIMRTKLKLESSDHDDAWKRIAHVDRPQTDEWETMASVWKGRAEWVDEQALESDESERSPHESLASPAADLLRRQAKAGTKSIERLIVGWGGTVWIIHVHPGGVGVGKDAGEKSAGRAEIAKILRMDCIISGISLYTQNLLLVLAYCHPDDEDEEEIIEGSPKRPQKGHRSEASISTVSSEPRGGIRRRQNNLPPELRLIDLTSQTEVYKDGLSVSRYERLSSGDYHLGILPALNAASAVVSQRGALSAITGIGSEMWNAAINPRSLFSSGASIMSRGSGDDATSSLRGGGGSQLGGNGQSPATVHPNLVKPGVKIFIHSPYDCILATKRDLGDHLNWLIEHKQYKQGWELLDEHPEILTVIPERISDVPSTPSKGDAEDSRDDSSSATEIPGHPTFSSVAKEKRRIGELWIQELVEGGDWTTAGQVCGKVLNTPDRWEKWVWTFVGAKKFDEIVNYIPTQPMTPPAPRTIYEVVLGHYIQTDKLRFRDLLERWSTDLFDVNAITTTLENQLAYRDVREDSVEGGEKGRDWRIVIESLAKLHEASGRYREALKCHIRLQDADSAFRLIRDFHLADAVADDIPKFIGLRVSADNIVNMGPGDFEAATSEAISLLVDEAQNGLVKPKDVVSQLEKEALDLYLFFYLRGLWKGEGYQELGTESRDRLLVETKSLVDDFGDLAAVQECEQYNYDDELVYLYSKTGQMRRALFLIIDRLHNVKKAIDFAKEQDDPDLWEDLLTYSMDKPSFIRGLLEQVGTAINPITLVRRIPEGLEIEGLREGIRHIMKEHEIQHSISKGVAQVLRSEVAAAQRELRTGQQRPIKFEALPKYGAVMEKNSGDDATIKDLAMSKSARTGHCSGCHEAFTEFEVESLVGFACRHVYHLSHLMELIHPDVPADPPFIINEEDRRGRYLVGMKVTHARLLKDSIRGGCPVCKEKE</sequence>
<feature type="compositionally biased region" description="Gly residues" evidence="4">
    <location>
        <begin position="652"/>
        <end position="663"/>
    </location>
</feature>
<dbReference type="Pfam" id="PF23556">
    <property type="entry name" value="TPR_Vps41"/>
    <property type="match status" value="1"/>
</dbReference>
<dbReference type="GO" id="GO:0030897">
    <property type="term" value="C:HOPS complex"/>
    <property type="evidence" value="ECO:0007669"/>
    <property type="project" value="TreeGrafter"/>
</dbReference>
<dbReference type="VEuPathDB" id="FungiDB:jhhlp_008328"/>
<feature type="region of interest" description="Disordered" evidence="4">
    <location>
        <begin position="519"/>
        <end position="556"/>
    </location>
</feature>
<name>A0A2N3MXR4_9PEZI</name>
<feature type="compositionally biased region" description="Basic and acidic residues" evidence="4">
    <location>
        <begin position="740"/>
        <end position="749"/>
    </location>
</feature>
<dbReference type="InterPro" id="IPR036322">
    <property type="entry name" value="WD40_repeat_dom_sf"/>
</dbReference>
<gene>
    <name evidence="6" type="ORF">jhhlp_008328</name>
</gene>
<dbReference type="PROSITE" id="PS50236">
    <property type="entry name" value="CHCR"/>
    <property type="match status" value="1"/>
</dbReference>
<accession>A0A2N3MXR4</accession>
<feature type="domain" description="Vps41 beta-propeller" evidence="5">
    <location>
        <begin position="431"/>
        <end position="597"/>
    </location>
</feature>
<keyword evidence="7" id="KW-1185">Reference proteome</keyword>
<evidence type="ECO:0000256" key="1">
    <source>
        <dbReference type="ARBA" id="ARBA00022448"/>
    </source>
</evidence>
<dbReference type="FunCoup" id="A0A2N3MXR4">
    <property type="interactions" value="664"/>
</dbReference>
<dbReference type="GO" id="GO:0009267">
    <property type="term" value="P:cellular response to starvation"/>
    <property type="evidence" value="ECO:0007669"/>
    <property type="project" value="TreeGrafter"/>
</dbReference>
<organism evidence="6 7">
    <name type="scientific">Lomentospora prolificans</name>
    <dbReference type="NCBI Taxonomy" id="41688"/>
    <lineage>
        <taxon>Eukaryota</taxon>
        <taxon>Fungi</taxon>
        <taxon>Dikarya</taxon>
        <taxon>Ascomycota</taxon>
        <taxon>Pezizomycotina</taxon>
        <taxon>Sordariomycetes</taxon>
        <taxon>Hypocreomycetidae</taxon>
        <taxon>Microascales</taxon>
        <taxon>Microascaceae</taxon>
        <taxon>Lomentospora</taxon>
    </lineage>
</organism>
<dbReference type="InParanoid" id="A0A2N3MXR4"/>
<feature type="compositionally biased region" description="Acidic residues" evidence="4">
    <location>
        <begin position="88"/>
        <end position="116"/>
    </location>
</feature>
<evidence type="ECO:0000256" key="3">
    <source>
        <dbReference type="PROSITE-ProRule" id="PRU01006"/>
    </source>
</evidence>
<dbReference type="PANTHER" id="PTHR12616:SF1">
    <property type="entry name" value="VACUOLAR PROTEIN SORTING-ASSOCIATED PROTEIN 41 HOMOLOG"/>
    <property type="match status" value="1"/>
</dbReference>
<dbReference type="GO" id="GO:0005770">
    <property type="term" value="C:late endosome"/>
    <property type="evidence" value="ECO:0007669"/>
    <property type="project" value="TreeGrafter"/>
</dbReference>
<feature type="compositionally biased region" description="Basic and acidic residues" evidence="4">
    <location>
        <begin position="70"/>
        <end position="87"/>
    </location>
</feature>
<feature type="repeat" description="CHCR" evidence="3">
    <location>
        <begin position="1046"/>
        <end position="1113"/>
    </location>
</feature>
<dbReference type="EMBL" id="NLAX01001623">
    <property type="protein sequence ID" value="PKS04962.1"/>
    <property type="molecule type" value="Genomic_DNA"/>
</dbReference>
<dbReference type="Pfam" id="PF23411">
    <property type="entry name" value="Beta-prop_Vps41"/>
    <property type="match status" value="2"/>
</dbReference>
<feature type="region of interest" description="Disordered" evidence="4">
    <location>
        <begin position="181"/>
        <end position="240"/>
    </location>
</feature>
<dbReference type="SUPFAM" id="SSF50978">
    <property type="entry name" value="WD40 repeat-like"/>
    <property type="match status" value="1"/>
</dbReference>
<evidence type="ECO:0000259" key="5">
    <source>
        <dbReference type="Pfam" id="PF23411"/>
    </source>
</evidence>
<dbReference type="GO" id="GO:0016236">
    <property type="term" value="P:macroautophagy"/>
    <property type="evidence" value="ECO:0007669"/>
    <property type="project" value="TreeGrafter"/>
</dbReference>
<keyword evidence="1" id="KW-0813">Transport</keyword>
<feature type="compositionally biased region" description="Basic and acidic residues" evidence="4">
    <location>
        <begin position="1"/>
        <end position="12"/>
    </location>
</feature>
<feature type="compositionally biased region" description="Basic and acidic residues" evidence="4">
    <location>
        <begin position="202"/>
        <end position="213"/>
    </location>
</feature>
<dbReference type="PANTHER" id="PTHR12616">
    <property type="entry name" value="VACUOLAR PROTEIN SORTING VPS41"/>
    <property type="match status" value="1"/>
</dbReference>
<dbReference type="InterPro" id="IPR011990">
    <property type="entry name" value="TPR-like_helical_dom_sf"/>
</dbReference>
<dbReference type="InterPro" id="IPR015943">
    <property type="entry name" value="WD40/YVTN_repeat-like_dom_sf"/>
</dbReference>
<dbReference type="STRING" id="41688.A0A2N3MXR4"/>
<evidence type="ECO:0000256" key="2">
    <source>
        <dbReference type="ARBA" id="ARBA00022927"/>
    </source>
</evidence>
<evidence type="ECO:0000313" key="7">
    <source>
        <dbReference type="Proteomes" id="UP000233524"/>
    </source>
</evidence>
<feature type="region of interest" description="Disordered" evidence="4">
    <location>
        <begin position="728"/>
        <end position="764"/>
    </location>
</feature>
<dbReference type="GO" id="GO:0034058">
    <property type="term" value="P:endosomal vesicle fusion"/>
    <property type="evidence" value="ECO:0007669"/>
    <property type="project" value="TreeGrafter"/>
</dbReference>
<evidence type="ECO:0000256" key="4">
    <source>
        <dbReference type="SAM" id="MobiDB-lite"/>
    </source>
</evidence>
<comment type="caution">
    <text evidence="6">The sequence shown here is derived from an EMBL/GenBank/DDBJ whole genome shotgun (WGS) entry which is preliminary data.</text>
</comment>
<proteinExistence type="predicted"/>
<dbReference type="OrthoDB" id="244107at2759"/>
<dbReference type="InterPro" id="IPR057780">
    <property type="entry name" value="Beta-prop_Vps41"/>
</dbReference>